<keyword evidence="1" id="KW-0802">TPR repeat</keyword>
<keyword evidence="4" id="KW-1185">Reference proteome</keyword>
<feature type="transmembrane region" description="Helical" evidence="2">
    <location>
        <begin position="292"/>
        <end position="313"/>
    </location>
</feature>
<keyword evidence="2" id="KW-1133">Transmembrane helix</keyword>
<evidence type="ECO:0000313" key="3">
    <source>
        <dbReference type="EMBL" id="SCL56783.1"/>
    </source>
</evidence>
<accession>A0A1C6USE7</accession>
<dbReference type="PROSITE" id="PS50005">
    <property type="entry name" value="TPR"/>
    <property type="match status" value="1"/>
</dbReference>
<dbReference type="InterPro" id="IPR019734">
    <property type="entry name" value="TPR_rpt"/>
</dbReference>
<dbReference type="RefSeq" id="WP_139135683.1">
    <property type="nucleotide sequence ID" value="NZ_BMMJ01000005.1"/>
</dbReference>
<organism evidence="3 4">
    <name type="scientific">Micromonospora yangpuensis</name>
    <dbReference type="NCBI Taxonomy" id="683228"/>
    <lineage>
        <taxon>Bacteria</taxon>
        <taxon>Bacillati</taxon>
        <taxon>Actinomycetota</taxon>
        <taxon>Actinomycetes</taxon>
        <taxon>Micromonosporales</taxon>
        <taxon>Micromonosporaceae</taxon>
        <taxon>Micromonospora</taxon>
    </lineage>
</organism>
<keyword evidence="2" id="KW-0812">Transmembrane</keyword>
<feature type="repeat" description="TPR" evidence="1">
    <location>
        <begin position="184"/>
        <end position="217"/>
    </location>
</feature>
<sequence>MRTPRPRQSSRRQPEHVALTTALAGVPAPADRDFPLAIRAAIEPFPDPEAGLQRIVDDTSVRRRLRFAALYALLLRLRREERAGEYASTVRRYEDEFADEPYFHTFRAIVARTRGDLASLRSAVEYSRQAVAAMPKVAAVVHQLAAFWVEYLERLESPDGGVRDLDEVERNVDRAITLSQGRVAHYFETKGRVLALRGEFEAARSAVSQAIELEPRSSRDHLRRITQYQTTRVRIDLLEERARWAQAHSRFRTELTEFKVQQLQLLGLLAAVVAFLATASNLAGQVRGVDGIRLLLVASGAIGIVFGTFSLVNNSRVGRVATAVLFSCGLIGMGVFLPVTWMS</sequence>
<dbReference type="EMBL" id="FMIA01000002">
    <property type="protein sequence ID" value="SCL56783.1"/>
    <property type="molecule type" value="Genomic_DNA"/>
</dbReference>
<proteinExistence type="predicted"/>
<gene>
    <name evidence="3" type="ORF">GA0070617_3340</name>
</gene>
<evidence type="ECO:0000256" key="2">
    <source>
        <dbReference type="SAM" id="Phobius"/>
    </source>
</evidence>
<evidence type="ECO:0000313" key="4">
    <source>
        <dbReference type="Proteomes" id="UP000198937"/>
    </source>
</evidence>
<reference evidence="3 4" key="1">
    <citation type="submission" date="2016-06" db="EMBL/GenBank/DDBJ databases">
        <authorList>
            <person name="Kjaerup R.B."/>
            <person name="Dalgaard T.S."/>
            <person name="Juul-Madsen H.R."/>
        </authorList>
    </citation>
    <scope>NUCLEOTIDE SEQUENCE [LARGE SCALE GENOMIC DNA]</scope>
    <source>
        <strain evidence="3 4">DSM 45577</strain>
    </source>
</reference>
<feature type="transmembrane region" description="Helical" evidence="2">
    <location>
        <begin position="265"/>
        <end position="286"/>
    </location>
</feature>
<dbReference type="InterPro" id="IPR011990">
    <property type="entry name" value="TPR-like_helical_dom_sf"/>
</dbReference>
<dbReference type="Gene3D" id="1.25.40.10">
    <property type="entry name" value="Tetratricopeptide repeat domain"/>
    <property type="match status" value="1"/>
</dbReference>
<keyword evidence="2" id="KW-0472">Membrane</keyword>
<name>A0A1C6USE7_9ACTN</name>
<dbReference type="STRING" id="683228.GA0070617_3340"/>
<dbReference type="Proteomes" id="UP000198937">
    <property type="component" value="Unassembled WGS sequence"/>
</dbReference>
<dbReference type="OrthoDB" id="3362837at2"/>
<dbReference type="AlphaFoldDB" id="A0A1C6USE7"/>
<feature type="transmembrane region" description="Helical" evidence="2">
    <location>
        <begin position="320"/>
        <end position="341"/>
    </location>
</feature>
<protein>
    <submittedName>
        <fullName evidence="3">Uncharacterized protein</fullName>
    </submittedName>
</protein>
<evidence type="ECO:0000256" key="1">
    <source>
        <dbReference type="PROSITE-ProRule" id="PRU00339"/>
    </source>
</evidence>
<dbReference type="SUPFAM" id="SSF48452">
    <property type="entry name" value="TPR-like"/>
    <property type="match status" value="1"/>
</dbReference>